<evidence type="ECO:0000259" key="1">
    <source>
        <dbReference type="PROSITE" id="PS51178"/>
    </source>
</evidence>
<name>A0ABY5PBF8_9ACTN</name>
<dbReference type="RefSeq" id="WP_353862507.1">
    <property type="nucleotide sequence ID" value="NZ_CP088295.1"/>
</dbReference>
<sequence length="185" mass="19345">MKTGRVSAPISLVIALTLAGCSSDPEPAPPPPERVRLNVTAPSDNAIVRDASVRLTGRVTPSNAEVRVLGEDVSVEQGRFEATVPLDVGANVVDVLASQGRRRPAMAAIRITRQVPVKVPELQGVSADEARDRLAGLGLRPRIEEGGSILDDLLPIDAVVCTTSPEAGTEVEGGTEVEVVVSKIC</sequence>
<accession>A0ABY5PBF8</accession>
<evidence type="ECO:0000313" key="3">
    <source>
        <dbReference type="Proteomes" id="UP001058860"/>
    </source>
</evidence>
<dbReference type="PROSITE" id="PS51257">
    <property type="entry name" value="PROKAR_LIPOPROTEIN"/>
    <property type="match status" value="1"/>
</dbReference>
<dbReference type="InterPro" id="IPR013783">
    <property type="entry name" value="Ig-like_fold"/>
</dbReference>
<keyword evidence="3" id="KW-1185">Reference proteome</keyword>
<proteinExistence type="predicted"/>
<dbReference type="PROSITE" id="PS51178">
    <property type="entry name" value="PASTA"/>
    <property type="match status" value="1"/>
</dbReference>
<feature type="domain" description="PASTA" evidence="1">
    <location>
        <begin position="113"/>
        <end position="183"/>
    </location>
</feature>
<evidence type="ECO:0000313" key="2">
    <source>
        <dbReference type="EMBL" id="UUY01968.1"/>
    </source>
</evidence>
<dbReference type="CDD" id="cd06577">
    <property type="entry name" value="PASTA_pknB"/>
    <property type="match status" value="1"/>
</dbReference>
<dbReference type="Gene3D" id="2.60.40.10">
    <property type="entry name" value="Immunoglobulins"/>
    <property type="match status" value="1"/>
</dbReference>
<dbReference type="Proteomes" id="UP001058860">
    <property type="component" value="Chromosome"/>
</dbReference>
<protein>
    <submittedName>
        <fullName evidence="2">PASTA domain-containing protein</fullName>
    </submittedName>
</protein>
<gene>
    <name evidence="2" type="ORF">LRS13_14705</name>
</gene>
<reference evidence="3" key="1">
    <citation type="submission" date="2021-11" db="EMBL/GenBank/DDBJ databases">
        <title>Cultivation dependent microbiological survey of springs from the worlds oldest radium mine currently devoted to the extraction of radon-saturated water.</title>
        <authorList>
            <person name="Kapinusova G."/>
            <person name="Smrhova T."/>
            <person name="Strejcek M."/>
            <person name="Suman J."/>
            <person name="Jani K."/>
            <person name="Pajer P."/>
            <person name="Uhlik O."/>
        </authorList>
    </citation>
    <scope>NUCLEOTIDE SEQUENCE [LARGE SCALE GENOMIC DNA]</scope>
    <source>
        <strain evidence="3">J379</strain>
    </source>
</reference>
<dbReference type="InterPro" id="IPR005543">
    <property type="entry name" value="PASTA_dom"/>
</dbReference>
<dbReference type="SMART" id="SM00740">
    <property type="entry name" value="PASTA"/>
    <property type="match status" value="1"/>
</dbReference>
<dbReference type="Gene3D" id="3.30.10.20">
    <property type="match status" value="1"/>
</dbReference>
<organism evidence="2 3">
    <name type="scientific">Svornostia abyssi</name>
    <dbReference type="NCBI Taxonomy" id="2898438"/>
    <lineage>
        <taxon>Bacteria</taxon>
        <taxon>Bacillati</taxon>
        <taxon>Actinomycetota</taxon>
        <taxon>Thermoleophilia</taxon>
        <taxon>Solirubrobacterales</taxon>
        <taxon>Baekduiaceae</taxon>
        <taxon>Svornostia</taxon>
    </lineage>
</organism>
<dbReference type="Pfam" id="PF03793">
    <property type="entry name" value="PASTA"/>
    <property type="match status" value="1"/>
</dbReference>
<dbReference type="Pfam" id="PF09136">
    <property type="entry name" value="Glucodextran_B"/>
    <property type="match status" value="1"/>
</dbReference>
<dbReference type="EMBL" id="CP088295">
    <property type="protein sequence ID" value="UUY01968.1"/>
    <property type="molecule type" value="Genomic_DNA"/>
</dbReference>